<evidence type="ECO:0008006" key="4">
    <source>
        <dbReference type="Google" id="ProtNLM"/>
    </source>
</evidence>
<sequence length="198" mass="22302">MMSGNSTYLEEPKGNKYKLALISGILFCLAISGVFIAELGDVIDNFDKLSSKSIFVEVWPLTFSVPFIVAIFGLLTTAFYLRLVGKMTDKKVSVGFKSFFLLAVGLILSRILFEFISSSYLESQGYSYCYDYSEHRAGTPDIWVIMPQYCVKSSNIVSGEVLAWISEQERLANRPTIPEVEGKVREKLAAYSKRFSQY</sequence>
<gene>
    <name evidence="2" type="ORF">SG35_024845</name>
</gene>
<name>A0AAE9YNP9_9GAMM</name>
<proteinExistence type="predicted"/>
<organism evidence="2 3">
    <name type="scientific">Thalassomonas actiniarum</name>
    <dbReference type="NCBI Taxonomy" id="485447"/>
    <lineage>
        <taxon>Bacteria</taxon>
        <taxon>Pseudomonadati</taxon>
        <taxon>Pseudomonadota</taxon>
        <taxon>Gammaproteobacteria</taxon>
        <taxon>Alteromonadales</taxon>
        <taxon>Colwelliaceae</taxon>
        <taxon>Thalassomonas</taxon>
    </lineage>
</organism>
<reference evidence="2 3" key="1">
    <citation type="journal article" date="2015" name="Genome Announc.">
        <title>Draft Genome Sequences of Marine Isolates of Thalassomonas viridans and Thalassomonas actiniarum.</title>
        <authorList>
            <person name="Olonade I."/>
            <person name="van Zyl L.J."/>
            <person name="Trindade M."/>
        </authorList>
    </citation>
    <scope>NUCLEOTIDE SEQUENCE [LARGE SCALE GENOMIC DNA]</scope>
    <source>
        <strain evidence="2 3">A5K-106</strain>
    </source>
</reference>
<dbReference type="Proteomes" id="UP000032568">
    <property type="component" value="Chromosome"/>
</dbReference>
<feature type="transmembrane region" description="Helical" evidence="1">
    <location>
        <begin position="20"/>
        <end position="39"/>
    </location>
</feature>
<dbReference type="KEGG" id="tact:SG35_024845"/>
<accession>A0AAE9YNP9</accession>
<dbReference type="EMBL" id="CP059735">
    <property type="protein sequence ID" value="WDD98449.1"/>
    <property type="molecule type" value="Genomic_DNA"/>
</dbReference>
<dbReference type="RefSeq" id="WP_152646826.1">
    <property type="nucleotide sequence ID" value="NZ_CP059735.1"/>
</dbReference>
<feature type="transmembrane region" description="Helical" evidence="1">
    <location>
        <begin position="59"/>
        <end position="82"/>
    </location>
</feature>
<evidence type="ECO:0000313" key="3">
    <source>
        <dbReference type="Proteomes" id="UP000032568"/>
    </source>
</evidence>
<dbReference type="AlphaFoldDB" id="A0AAE9YNP9"/>
<feature type="transmembrane region" description="Helical" evidence="1">
    <location>
        <begin position="94"/>
        <end position="113"/>
    </location>
</feature>
<evidence type="ECO:0000256" key="1">
    <source>
        <dbReference type="SAM" id="Phobius"/>
    </source>
</evidence>
<protein>
    <recommendedName>
        <fullName evidence="4">DUF1240 domain-containing protein</fullName>
    </recommendedName>
</protein>
<keyword evidence="1" id="KW-0812">Transmembrane</keyword>
<reference evidence="2 3" key="2">
    <citation type="journal article" date="2022" name="Mar. Drugs">
        <title>Bioassay-Guided Fractionation Leads to the Detection of Cholic Acid Generated by the Rare Thalassomonas sp.</title>
        <authorList>
            <person name="Pheiffer F."/>
            <person name="Schneider Y.K."/>
            <person name="Hansen E.H."/>
            <person name="Andersen J.H."/>
            <person name="Isaksson J."/>
            <person name="Busche T."/>
            <person name="R C."/>
            <person name="Kalinowski J."/>
            <person name="Zyl L.V."/>
            <person name="Trindade M."/>
        </authorList>
    </citation>
    <scope>NUCLEOTIDE SEQUENCE [LARGE SCALE GENOMIC DNA]</scope>
    <source>
        <strain evidence="2 3">A5K-106</strain>
    </source>
</reference>
<keyword evidence="1" id="KW-0472">Membrane</keyword>
<evidence type="ECO:0000313" key="2">
    <source>
        <dbReference type="EMBL" id="WDD98449.1"/>
    </source>
</evidence>
<keyword evidence="1" id="KW-1133">Transmembrane helix</keyword>
<keyword evidence="3" id="KW-1185">Reference proteome</keyword>